<evidence type="ECO:0000313" key="2">
    <source>
        <dbReference type="EMBL" id="KLU86553.1"/>
    </source>
</evidence>
<sequence length="136" mass="15187">MADDLFAIDLSGDDESQDEAAARDKRSNKRDKNRQTEEEFQQLRSEYRPKMENGEIWKTIKLPLGRAAVPKLEAQDLLHAAEELYFYERYAEAAAFVRDVLAGDPAGLDDDTKAMLALYRGRCLQKAGLSGGMGSA</sequence>
<dbReference type="EMBL" id="ADBL01001329">
    <property type="status" value="NOT_ANNOTATED_CDS"/>
    <property type="molecule type" value="Genomic_DNA"/>
</dbReference>
<dbReference type="OrthoDB" id="3938544at2759"/>
<accession>A0A0C4DZQ9</accession>
<protein>
    <submittedName>
        <fullName evidence="2 3">Uncharacterized protein</fullName>
    </submittedName>
</protein>
<keyword evidence="4" id="KW-1185">Reference proteome</keyword>
<dbReference type="AlphaFoldDB" id="A0A0C4DZQ9"/>
<dbReference type="eggNOG" id="ENOG502RJJB">
    <property type="taxonomic scope" value="Eukaryota"/>
</dbReference>
<reference evidence="3" key="4">
    <citation type="journal article" date="2015" name="G3 (Bethesda)">
        <title>Genome sequences of three phytopathogenic species of the Magnaporthaceae family of fungi.</title>
        <authorList>
            <person name="Okagaki L.H."/>
            <person name="Nunes C.C."/>
            <person name="Sailsbery J."/>
            <person name="Clay B."/>
            <person name="Brown D."/>
            <person name="John T."/>
            <person name="Oh Y."/>
            <person name="Young N."/>
            <person name="Fitzgerald M."/>
            <person name="Haas B.J."/>
            <person name="Zeng Q."/>
            <person name="Young S."/>
            <person name="Adiconis X."/>
            <person name="Fan L."/>
            <person name="Levin J.Z."/>
            <person name="Mitchell T.K."/>
            <person name="Okubara P.A."/>
            <person name="Farman M.L."/>
            <person name="Kohn L.M."/>
            <person name="Birren B."/>
            <person name="Ma L.-J."/>
            <person name="Dean R.A."/>
        </authorList>
    </citation>
    <scope>NUCLEOTIDE SEQUENCE</scope>
    <source>
        <strain evidence="3">ATCC 64411 / 73-15</strain>
    </source>
</reference>
<gene>
    <name evidence="2" type="ORF">MAPG_05565</name>
</gene>
<reference evidence="3" key="5">
    <citation type="submission" date="2015-06" db="UniProtKB">
        <authorList>
            <consortium name="EnsemblFungi"/>
        </authorList>
    </citation>
    <scope>IDENTIFICATION</scope>
    <source>
        <strain evidence="3">ATCC 64411</strain>
    </source>
</reference>
<evidence type="ECO:0000256" key="1">
    <source>
        <dbReference type="SAM" id="MobiDB-lite"/>
    </source>
</evidence>
<evidence type="ECO:0000313" key="4">
    <source>
        <dbReference type="Proteomes" id="UP000011715"/>
    </source>
</evidence>
<dbReference type="OMA" id="YFFRRYQ"/>
<dbReference type="Proteomes" id="UP000011715">
    <property type="component" value="Unassembled WGS sequence"/>
</dbReference>
<reference evidence="2" key="2">
    <citation type="submission" date="2010-05" db="EMBL/GenBank/DDBJ databases">
        <title>The Genome Sequence of Magnaporthe poae strain ATCC 64411.</title>
        <authorList>
            <consortium name="The Broad Institute Genome Sequencing Platform"/>
            <consortium name="Broad Institute Genome Sequencing Center for Infectious Disease"/>
            <person name="Ma L.-J."/>
            <person name="Dead R."/>
            <person name="Young S."/>
            <person name="Zeng Q."/>
            <person name="Koehrsen M."/>
            <person name="Alvarado L."/>
            <person name="Berlin A."/>
            <person name="Chapman S.B."/>
            <person name="Chen Z."/>
            <person name="Freedman E."/>
            <person name="Gellesch M."/>
            <person name="Goldberg J."/>
            <person name="Griggs A."/>
            <person name="Gujja S."/>
            <person name="Heilman E.R."/>
            <person name="Heiman D."/>
            <person name="Hepburn T."/>
            <person name="Howarth C."/>
            <person name="Jen D."/>
            <person name="Larson L."/>
            <person name="Mehta T."/>
            <person name="Neiman D."/>
            <person name="Pearson M."/>
            <person name="Roberts A."/>
            <person name="Saif S."/>
            <person name="Shea T."/>
            <person name="Shenoy N."/>
            <person name="Sisk P."/>
            <person name="Stolte C."/>
            <person name="Sykes S."/>
            <person name="Walk T."/>
            <person name="White J."/>
            <person name="Yandava C."/>
            <person name="Haas B."/>
            <person name="Nusbaum C."/>
            <person name="Birren B."/>
        </authorList>
    </citation>
    <scope>NUCLEOTIDE SEQUENCE</scope>
    <source>
        <strain evidence="2">ATCC 64411</strain>
    </source>
</reference>
<dbReference type="EMBL" id="GL876969">
    <property type="protein sequence ID" value="KLU86553.1"/>
    <property type="molecule type" value="Genomic_DNA"/>
</dbReference>
<feature type="region of interest" description="Disordered" evidence="1">
    <location>
        <begin position="1"/>
        <end position="46"/>
    </location>
</feature>
<name>A0A0C4DZQ9_MAGP6</name>
<reference evidence="4" key="1">
    <citation type="submission" date="2010-05" db="EMBL/GenBank/DDBJ databases">
        <title>The genome sequence of Magnaporthe poae strain ATCC 64411.</title>
        <authorList>
            <person name="Ma L.-J."/>
            <person name="Dead R."/>
            <person name="Young S."/>
            <person name="Zeng Q."/>
            <person name="Koehrsen M."/>
            <person name="Alvarado L."/>
            <person name="Berlin A."/>
            <person name="Chapman S.B."/>
            <person name="Chen Z."/>
            <person name="Freedman E."/>
            <person name="Gellesch M."/>
            <person name="Goldberg J."/>
            <person name="Griggs A."/>
            <person name="Gujja S."/>
            <person name="Heilman E.R."/>
            <person name="Heiman D."/>
            <person name="Hepburn T."/>
            <person name="Howarth C."/>
            <person name="Jen D."/>
            <person name="Larson L."/>
            <person name="Mehta T."/>
            <person name="Neiman D."/>
            <person name="Pearson M."/>
            <person name="Roberts A."/>
            <person name="Saif S."/>
            <person name="Shea T."/>
            <person name="Shenoy N."/>
            <person name="Sisk P."/>
            <person name="Stolte C."/>
            <person name="Sykes S."/>
            <person name="Walk T."/>
            <person name="White J."/>
            <person name="Yandava C."/>
            <person name="Haas B."/>
            <person name="Nusbaum C."/>
            <person name="Birren B."/>
        </authorList>
    </citation>
    <scope>NUCLEOTIDE SEQUENCE [LARGE SCALE GENOMIC DNA]</scope>
    <source>
        <strain evidence="4">ATCC 64411 / 73-15</strain>
    </source>
</reference>
<organism evidence="3 4">
    <name type="scientific">Magnaporthiopsis poae (strain ATCC 64411 / 73-15)</name>
    <name type="common">Kentucky bluegrass fungus</name>
    <name type="synonym">Magnaporthe poae</name>
    <dbReference type="NCBI Taxonomy" id="644358"/>
    <lineage>
        <taxon>Eukaryota</taxon>
        <taxon>Fungi</taxon>
        <taxon>Dikarya</taxon>
        <taxon>Ascomycota</taxon>
        <taxon>Pezizomycotina</taxon>
        <taxon>Sordariomycetes</taxon>
        <taxon>Sordariomycetidae</taxon>
        <taxon>Magnaporthales</taxon>
        <taxon>Magnaporthaceae</taxon>
        <taxon>Magnaporthiopsis</taxon>
    </lineage>
</organism>
<proteinExistence type="predicted"/>
<dbReference type="VEuPathDB" id="FungiDB:MAPG_05565"/>
<evidence type="ECO:0000313" key="3">
    <source>
        <dbReference type="EnsemblFungi" id="MAPG_05565T0"/>
    </source>
</evidence>
<reference evidence="2" key="3">
    <citation type="submission" date="2011-03" db="EMBL/GenBank/DDBJ databases">
        <title>Annotation of Magnaporthe poae ATCC 64411.</title>
        <authorList>
            <person name="Ma L.-J."/>
            <person name="Dead R."/>
            <person name="Young S.K."/>
            <person name="Zeng Q."/>
            <person name="Gargeya S."/>
            <person name="Fitzgerald M."/>
            <person name="Haas B."/>
            <person name="Abouelleil A."/>
            <person name="Alvarado L."/>
            <person name="Arachchi H.M."/>
            <person name="Berlin A."/>
            <person name="Brown A."/>
            <person name="Chapman S.B."/>
            <person name="Chen Z."/>
            <person name="Dunbar C."/>
            <person name="Freedman E."/>
            <person name="Gearin G."/>
            <person name="Gellesch M."/>
            <person name="Goldberg J."/>
            <person name="Griggs A."/>
            <person name="Gujja S."/>
            <person name="Heiman D."/>
            <person name="Howarth C."/>
            <person name="Larson L."/>
            <person name="Lui A."/>
            <person name="MacDonald P.J.P."/>
            <person name="Mehta T."/>
            <person name="Montmayeur A."/>
            <person name="Murphy C."/>
            <person name="Neiman D."/>
            <person name="Pearson M."/>
            <person name="Priest M."/>
            <person name="Roberts A."/>
            <person name="Saif S."/>
            <person name="Shea T."/>
            <person name="Shenoy N."/>
            <person name="Sisk P."/>
            <person name="Stolte C."/>
            <person name="Sykes S."/>
            <person name="Yandava C."/>
            <person name="Wortman J."/>
            <person name="Nusbaum C."/>
            <person name="Birren B."/>
        </authorList>
    </citation>
    <scope>NUCLEOTIDE SEQUENCE</scope>
    <source>
        <strain evidence="2">ATCC 64411</strain>
    </source>
</reference>
<dbReference type="EnsemblFungi" id="MAPG_05565T0">
    <property type="protein sequence ID" value="MAPG_05565T0"/>
    <property type="gene ID" value="MAPG_05565"/>
</dbReference>